<evidence type="ECO:0000313" key="3">
    <source>
        <dbReference type="EnsemblMetazoa" id="OVOC3151.1"/>
    </source>
</evidence>
<name>A0A2K6VWJ0_ONCVO</name>
<reference evidence="4" key="1">
    <citation type="submission" date="2013-10" db="EMBL/GenBank/DDBJ databases">
        <title>Genome sequencing of Onchocerca volvulus.</title>
        <authorList>
            <person name="Cotton J."/>
            <person name="Tsai J."/>
            <person name="Stanley E."/>
            <person name="Tracey A."/>
            <person name="Holroyd N."/>
            <person name="Lustigman S."/>
            <person name="Berriman M."/>
        </authorList>
    </citation>
    <scope>NUCLEOTIDE SEQUENCE</scope>
</reference>
<feature type="domain" description="C2H2-type" evidence="2">
    <location>
        <begin position="240"/>
        <end position="267"/>
    </location>
</feature>
<dbReference type="EMBL" id="CMVM020000079">
    <property type="status" value="NOT_ANNOTATED_CDS"/>
    <property type="molecule type" value="Genomic_DNA"/>
</dbReference>
<keyword evidence="4" id="KW-1185">Reference proteome</keyword>
<feature type="region of interest" description="Disordered" evidence="1">
    <location>
        <begin position="711"/>
        <end position="735"/>
    </location>
</feature>
<dbReference type="EnsemblMetazoa" id="OVOC3151.2">
    <property type="protein sequence ID" value="OVOC3151.2"/>
    <property type="gene ID" value="WBGene00239960"/>
</dbReference>
<feature type="compositionally biased region" description="Basic residues" evidence="1">
    <location>
        <begin position="529"/>
        <end position="540"/>
    </location>
</feature>
<feature type="compositionally biased region" description="Polar residues" evidence="1">
    <location>
        <begin position="597"/>
        <end position="606"/>
    </location>
</feature>
<feature type="compositionally biased region" description="Low complexity" evidence="1">
    <location>
        <begin position="616"/>
        <end position="627"/>
    </location>
</feature>
<dbReference type="OMA" id="CCGNFFR"/>
<dbReference type="SMART" id="SM00355">
    <property type="entry name" value="ZnF_C2H2"/>
    <property type="match status" value="2"/>
</dbReference>
<reference evidence="3" key="2">
    <citation type="submission" date="2018-02" db="UniProtKB">
        <authorList>
            <consortium name="EnsemblMetazoa"/>
        </authorList>
    </citation>
    <scope>IDENTIFICATION</scope>
</reference>
<feature type="compositionally biased region" description="Polar residues" evidence="1">
    <location>
        <begin position="109"/>
        <end position="125"/>
    </location>
</feature>
<evidence type="ECO:0000256" key="1">
    <source>
        <dbReference type="SAM" id="MobiDB-lite"/>
    </source>
</evidence>
<proteinExistence type="predicted"/>
<feature type="compositionally biased region" description="Basic and acidic residues" evidence="1">
    <location>
        <begin position="482"/>
        <end position="492"/>
    </location>
</feature>
<evidence type="ECO:0000313" key="4">
    <source>
        <dbReference type="Proteomes" id="UP000024404"/>
    </source>
</evidence>
<dbReference type="EnsemblMetazoa" id="OVOC3151.1">
    <property type="protein sequence ID" value="OVOC3151.1"/>
    <property type="gene ID" value="WBGene00239960"/>
</dbReference>
<organism evidence="3 4">
    <name type="scientific">Onchocerca volvulus</name>
    <dbReference type="NCBI Taxonomy" id="6282"/>
    <lineage>
        <taxon>Eukaryota</taxon>
        <taxon>Metazoa</taxon>
        <taxon>Ecdysozoa</taxon>
        <taxon>Nematoda</taxon>
        <taxon>Chromadorea</taxon>
        <taxon>Rhabditida</taxon>
        <taxon>Spirurina</taxon>
        <taxon>Spiruromorpha</taxon>
        <taxon>Filarioidea</taxon>
        <taxon>Onchocercidae</taxon>
        <taxon>Onchocerca</taxon>
    </lineage>
</organism>
<feature type="domain" description="C2H2-type" evidence="2">
    <location>
        <begin position="277"/>
        <end position="300"/>
    </location>
</feature>
<feature type="region of interest" description="Disordered" evidence="1">
    <location>
        <begin position="472"/>
        <end position="634"/>
    </location>
</feature>
<evidence type="ECO:0000259" key="2">
    <source>
        <dbReference type="SMART" id="SM00355"/>
    </source>
</evidence>
<dbReference type="InterPro" id="IPR013087">
    <property type="entry name" value="Znf_C2H2_type"/>
</dbReference>
<feature type="compositionally biased region" description="Polar residues" evidence="1">
    <location>
        <begin position="571"/>
        <end position="590"/>
    </location>
</feature>
<dbReference type="AlphaFoldDB" id="A0A2K6VWJ0"/>
<sequence length="842" mass="95329">MSRSIDDLSLQQPSISARGSSGVNGLIDIYNSSTAEVKSLLANECNILLECCCCGNFFRNHLNYLTHKRIYCRTLRSTIGSAFSALSLDFDEKTLTELRNDYRGKKESASLQQQSRGEAGTSSGTKIDLQRPKRTKGILKRTNFVNVVNKRMKHYAFSLPNSKIIESISQAPITTDTISLDRVPVLIPQDSSGCYREMNLGNHKGDSSMNGVVRKVGSEELKILERMDKYQTMIVDLNLLTCLHSDCKKKQPFSSLFTFAYHLTVKHNRRAISNKRFPCYLCDFESQTYTALIEHLKSVHEQYYQEHVAARSTSEELKRGRKRKQAKIILMRGRSLSPLSDDFLEMEESSDGSEEIGYDSTPFSESMANMEAKNIDLAVKDRMDYIIAVVCGAVEKSPVLEDSRYELNTQVLHNESSSRPEIRSEECRRLIHGKTAQLAKMSPLVLKIKHGEDPSTMFERIVEHAAVEQVADPSKIMQENNEDAKHEIELSKKKSNRERKLKLEAKHIPKNNIVKDELGGNSNETVHDRKQRPSRQRRKPNWIDENYVTGYKNKRARRDDDDMNPECAQGKGQSRPSSRIGQNRPLSRTGSKCAKNGDSQRSTPIEPSNVIPGMQSEASSEETSNSSIPAPHESTYNIETSSCELDNSAAQSSLPLSSVVPSSIDTENTRDIMTKKTYRLQYTPRARRMKYGDDLLSNIDEEEILNISSNSYSANLSSDDGRPTSQSRRKQDLSTIRENNDEVMIMHCPNGKASLPKDFSEIPVYLTETQRDLFFSFIRPASLSSASPSSNHKWMQSDDIITNISVSYYEYIIGRRLCCESFAHHPSTFSLCEYGLFFSFEM</sequence>
<feature type="compositionally biased region" description="Basic and acidic residues" evidence="1">
    <location>
        <begin position="501"/>
        <end position="518"/>
    </location>
</feature>
<dbReference type="STRING" id="6282.A0A2K6VWJ0"/>
<feature type="region of interest" description="Disordered" evidence="1">
    <location>
        <begin position="103"/>
        <end position="132"/>
    </location>
</feature>
<accession>A0A2K6VWJ0</accession>
<dbReference type="Proteomes" id="UP000024404">
    <property type="component" value="Unassembled WGS sequence"/>
</dbReference>
<protein>
    <recommendedName>
        <fullName evidence="2">C2H2-type domain-containing protein</fullName>
    </recommendedName>
</protein>